<evidence type="ECO:0000313" key="4">
    <source>
        <dbReference type="Proteomes" id="UP001152795"/>
    </source>
</evidence>
<evidence type="ECO:0000256" key="2">
    <source>
        <dbReference type="ARBA" id="ARBA00023180"/>
    </source>
</evidence>
<dbReference type="PANTHER" id="PTHR48071">
    <property type="entry name" value="SRCR DOMAIN-CONTAINING PROTEIN"/>
    <property type="match status" value="1"/>
</dbReference>
<dbReference type="SMART" id="SM00202">
    <property type="entry name" value="SR"/>
    <property type="match status" value="1"/>
</dbReference>
<dbReference type="PANTHER" id="PTHR48071:SF18">
    <property type="entry name" value="DELETED IN MALIGNANT BRAIN TUMORS 1 PROTEIN-RELATED"/>
    <property type="match status" value="1"/>
</dbReference>
<organism evidence="3 4">
    <name type="scientific">Paramuricea clavata</name>
    <name type="common">Red gorgonian</name>
    <name type="synonym">Violescent sea-whip</name>
    <dbReference type="NCBI Taxonomy" id="317549"/>
    <lineage>
        <taxon>Eukaryota</taxon>
        <taxon>Metazoa</taxon>
        <taxon>Cnidaria</taxon>
        <taxon>Anthozoa</taxon>
        <taxon>Octocorallia</taxon>
        <taxon>Malacalcyonacea</taxon>
        <taxon>Plexauridae</taxon>
        <taxon>Paramuricea</taxon>
    </lineage>
</organism>
<accession>A0A6S7FYF9</accession>
<dbReference type="AlphaFoldDB" id="A0A6S7FYF9"/>
<dbReference type="SUPFAM" id="SSF56487">
    <property type="entry name" value="SRCR-like"/>
    <property type="match status" value="1"/>
</dbReference>
<dbReference type="InterPro" id="IPR001190">
    <property type="entry name" value="SRCR"/>
</dbReference>
<evidence type="ECO:0000313" key="3">
    <source>
        <dbReference type="EMBL" id="CAB3981309.1"/>
    </source>
</evidence>
<keyword evidence="2" id="KW-0325">Glycoprotein</keyword>
<proteinExistence type="predicted"/>
<dbReference type="FunFam" id="3.10.250.10:FF:000011">
    <property type="entry name" value="Scavenger receptor class A member 5"/>
    <property type="match status" value="1"/>
</dbReference>
<dbReference type="Gene3D" id="3.10.250.10">
    <property type="entry name" value="SRCR-like domain"/>
    <property type="match status" value="1"/>
</dbReference>
<dbReference type="PRINTS" id="PR00258">
    <property type="entry name" value="SPERACTRCPTR"/>
</dbReference>
<reference evidence="3" key="1">
    <citation type="submission" date="2020-04" db="EMBL/GenBank/DDBJ databases">
        <authorList>
            <person name="Alioto T."/>
            <person name="Alioto T."/>
            <person name="Gomez Garrido J."/>
        </authorList>
    </citation>
    <scope>NUCLEOTIDE SEQUENCE</scope>
    <source>
        <strain evidence="3">A484AB</strain>
    </source>
</reference>
<dbReference type="PROSITE" id="PS50287">
    <property type="entry name" value="SRCR_2"/>
    <property type="match status" value="1"/>
</dbReference>
<dbReference type="OrthoDB" id="6477838at2759"/>
<sequence>MPLCSTFLRFYDFNKVNTFSDKTLTGDTLPPDDIISSHAVHFQVECSLRCLQKSTCSGYNYRTKSNKYVVNCQLSNKAPERKVERNGEWTFYQDLETLTRESDAEQVGKANENQDCTHASQLKIRLNGSSNNWSGRVEICHPNFGWGTVCDDTWHIANGNVTCRQLGFTGAKKVESSAHYGEGSGPILLDDVNCSGKESHIWDCPHLEWNKHNCYHYEDAGVECY</sequence>
<keyword evidence="4" id="KW-1185">Reference proteome</keyword>
<protein>
    <submittedName>
        <fullName evidence="3">Deleted in malignant brain tumors 1</fullName>
    </submittedName>
</protein>
<evidence type="ECO:0000256" key="1">
    <source>
        <dbReference type="ARBA" id="ARBA00023157"/>
    </source>
</evidence>
<dbReference type="Proteomes" id="UP001152795">
    <property type="component" value="Unassembled WGS sequence"/>
</dbReference>
<comment type="caution">
    <text evidence="3">The sequence shown here is derived from an EMBL/GenBank/DDBJ whole genome shotgun (WGS) entry which is preliminary data.</text>
</comment>
<name>A0A6S7FYF9_PARCT</name>
<dbReference type="EMBL" id="CACRXK020000374">
    <property type="protein sequence ID" value="CAB3981309.1"/>
    <property type="molecule type" value="Genomic_DNA"/>
</dbReference>
<dbReference type="Pfam" id="PF00530">
    <property type="entry name" value="SRCR"/>
    <property type="match status" value="1"/>
</dbReference>
<dbReference type="GO" id="GO:0016020">
    <property type="term" value="C:membrane"/>
    <property type="evidence" value="ECO:0007669"/>
    <property type="project" value="InterPro"/>
</dbReference>
<dbReference type="InterPro" id="IPR036772">
    <property type="entry name" value="SRCR-like_dom_sf"/>
</dbReference>
<keyword evidence="1" id="KW-1015">Disulfide bond</keyword>
<gene>
    <name evidence="3" type="ORF">PACLA_8A018855</name>
</gene>